<dbReference type="Proteomes" id="UP001057868">
    <property type="component" value="Unassembled WGS sequence"/>
</dbReference>
<proteinExistence type="predicted"/>
<evidence type="ECO:0000313" key="1">
    <source>
        <dbReference type="EMBL" id="GKU23309.1"/>
    </source>
</evidence>
<dbReference type="EMBL" id="BQXY01000001">
    <property type="protein sequence ID" value="GKU23309.1"/>
    <property type="molecule type" value="Genomic_DNA"/>
</dbReference>
<name>A0A9W6D869_9CLOT</name>
<accession>A0A9W6D869</accession>
<evidence type="ECO:0000313" key="2">
    <source>
        <dbReference type="Proteomes" id="UP001057868"/>
    </source>
</evidence>
<comment type="caution">
    <text evidence="1">The sequence shown here is derived from an EMBL/GenBank/DDBJ whole genome shotgun (WGS) entry which is preliminary data.</text>
</comment>
<reference evidence="1" key="1">
    <citation type="journal article" date="2023" name="Int. J. Syst. Evol. Microbiol.">
        <title>&lt;i&gt;Clostridium folliculivorans&lt;/i&gt; sp. nov., isolated from soil samples of an organic paddy in Japan.</title>
        <authorList>
            <person name="Tazawa J."/>
            <person name="Kobayashi H."/>
            <person name="Tanizawa Y."/>
            <person name="Uchino A."/>
            <person name="Tanaka F."/>
            <person name="Urashima Y."/>
            <person name="Miura S."/>
            <person name="Sakamoto M."/>
            <person name="Ohkuma M."/>
            <person name="Tohno M."/>
        </authorList>
    </citation>
    <scope>NUCLEOTIDE SEQUENCE</scope>
    <source>
        <strain evidence="1">D1-1</strain>
    </source>
</reference>
<keyword evidence="2" id="KW-1185">Reference proteome</keyword>
<sequence>MVYKKLYVINCISYGFENVIIAHDVEKNIFLNIQKNDWLNNICCVKKEK</sequence>
<organism evidence="1 2">
    <name type="scientific">Clostridium folliculivorans</name>
    <dbReference type="NCBI Taxonomy" id="2886038"/>
    <lineage>
        <taxon>Bacteria</taxon>
        <taxon>Bacillati</taxon>
        <taxon>Bacillota</taxon>
        <taxon>Clostridia</taxon>
        <taxon>Eubacteriales</taxon>
        <taxon>Clostridiaceae</taxon>
        <taxon>Clostridium</taxon>
    </lineage>
</organism>
<gene>
    <name evidence="1" type="ORF">CFOLD11_01350</name>
</gene>
<protein>
    <submittedName>
        <fullName evidence="1">Uncharacterized protein</fullName>
    </submittedName>
</protein>
<dbReference type="AlphaFoldDB" id="A0A9W6D869"/>